<evidence type="ECO:0000313" key="1">
    <source>
        <dbReference type="EMBL" id="MPC71762.1"/>
    </source>
</evidence>
<name>A0A5B7HKG6_PORTR</name>
<organism evidence="1 2">
    <name type="scientific">Portunus trituberculatus</name>
    <name type="common">Swimming crab</name>
    <name type="synonym">Neptunus trituberculatus</name>
    <dbReference type="NCBI Taxonomy" id="210409"/>
    <lineage>
        <taxon>Eukaryota</taxon>
        <taxon>Metazoa</taxon>
        <taxon>Ecdysozoa</taxon>
        <taxon>Arthropoda</taxon>
        <taxon>Crustacea</taxon>
        <taxon>Multicrustacea</taxon>
        <taxon>Malacostraca</taxon>
        <taxon>Eumalacostraca</taxon>
        <taxon>Eucarida</taxon>
        <taxon>Decapoda</taxon>
        <taxon>Pleocyemata</taxon>
        <taxon>Brachyura</taxon>
        <taxon>Eubrachyura</taxon>
        <taxon>Portunoidea</taxon>
        <taxon>Portunidae</taxon>
        <taxon>Portuninae</taxon>
        <taxon>Portunus</taxon>
    </lineage>
</organism>
<accession>A0A5B7HKG6</accession>
<keyword evidence="2" id="KW-1185">Reference proteome</keyword>
<dbReference type="AlphaFoldDB" id="A0A5B7HKG6"/>
<sequence>MMCNSPSYNVSASTREPFTTEYHSTLWTTRPVILDDGTIRRFLVTAGPDCTGKVVSREKLNILEVVR</sequence>
<dbReference type="EMBL" id="VSRR010033529">
    <property type="protein sequence ID" value="MPC71762.1"/>
    <property type="molecule type" value="Genomic_DNA"/>
</dbReference>
<proteinExistence type="predicted"/>
<protein>
    <submittedName>
        <fullName evidence="1">Uncharacterized protein</fullName>
    </submittedName>
</protein>
<gene>
    <name evidence="1" type="ORF">E2C01_066047</name>
</gene>
<evidence type="ECO:0000313" key="2">
    <source>
        <dbReference type="Proteomes" id="UP000324222"/>
    </source>
</evidence>
<reference evidence="1 2" key="1">
    <citation type="submission" date="2019-05" db="EMBL/GenBank/DDBJ databases">
        <title>Another draft genome of Portunus trituberculatus and its Hox gene families provides insights of decapod evolution.</title>
        <authorList>
            <person name="Jeong J.-H."/>
            <person name="Song I."/>
            <person name="Kim S."/>
            <person name="Choi T."/>
            <person name="Kim D."/>
            <person name="Ryu S."/>
            <person name="Kim W."/>
        </authorList>
    </citation>
    <scope>NUCLEOTIDE SEQUENCE [LARGE SCALE GENOMIC DNA]</scope>
    <source>
        <tissue evidence="1">Muscle</tissue>
    </source>
</reference>
<comment type="caution">
    <text evidence="1">The sequence shown here is derived from an EMBL/GenBank/DDBJ whole genome shotgun (WGS) entry which is preliminary data.</text>
</comment>
<dbReference type="Proteomes" id="UP000324222">
    <property type="component" value="Unassembled WGS sequence"/>
</dbReference>